<dbReference type="InterPro" id="IPR036890">
    <property type="entry name" value="HATPase_C_sf"/>
</dbReference>
<feature type="domain" description="Protein NO VEIN C-terminal" evidence="1">
    <location>
        <begin position="1482"/>
        <end position="1548"/>
    </location>
</feature>
<dbReference type="Gene3D" id="3.30.565.10">
    <property type="entry name" value="Histidine kinase-like ATPase, C-terminal domain"/>
    <property type="match status" value="1"/>
</dbReference>
<dbReference type="Pfam" id="PF13020">
    <property type="entry name" value="NOV_C"/>
    <property type="match status" value="1"/>
</dbReference>
<dbReference type="RefSeq" id="WP_232174933.1">
    <property type="nucleotide sequence ID" value="NZ_JAJPWV010000001.1"/>
</dbReference>
<dbReference type="PANTHER" id="PTHR32387">
    <property type="entry name" value="WU:FJ29H11"/>
    <property type="match status" value="1"/>
</dbReference>
<evidence type="ECO:0000259" key="1">
    <source>
        <dbReference type="Pfam" id="PF13020"/>
    </source>
</evidence>
<organism evidence="2 3">
    <name type="scientific">Mucilaginibacter roseus</name>
    <dbReference type="NCBI Taxonomy" id="1528868"/>
    <lineage>
        <taxon>Bacteria</taxon>
        <taxon>Pseudomonadati</taxon>
        <taxon>Bacteroidota</taxon>
        <taxon>Sphingobacteriia</taxon>
        <taxon>Sphingobacteriales</taxon>
        <taxon>Sphingobacteriaceae</taxon>
        <taxon>Mucilaginibacter</taxon>
    </lineage>
</organism>
<dbReference type="InterPro" id="IPR052957">
    <property type="entry name" value="Auxin_embryo_med"/>
</dbReference>
<dbReference type="Proteomes" id="UP001199919">
    <property type="component" value="Unassembled WGS sequence"/>
</dbReference>
<evidence type="ECO:0000313" key="3">
    <source>
        <dbReference type="Proteomes" id="UP001199919"/>
    </source>
</evidence>
<gene>
    <name evidence="2" type="ORF">LT679_00465</name>
</gene>
<dbReference type="EMBL" id="JAJPWV010000001">
    <property type="protein sequence ID" value="MCD8739058.1"/>
    <property type="molecule type" value="Genomic_DNA"/>
</dbReference>
<dbReference type="PANTHER" id="PTHR32387:SF0">
    <property type="entry name" value="PROTEIN NO VEIN"/>
    <property type="match status" value="1"/>
</dbReference>
<reference evidence="2 3" key="1">
    <citation type="submission" date="2021-12" db="EMBL/GenBank/DDBJ databases">
        <title>Mucilaginibacter roseus genome.</title>
        <authorList>
            <person name="Ferreira J.R."/>
            <person name="Newman J.D."/>
        </authorList>
    </citation>
    <scope>NUCLEOTIDE SEQUENCE [LARGE SCALE GENOMIC DNA]</scope>
    <source>
        <strain evidence="2 3">LMG 28454</strain>
    </source>
</reference>
<evidence type="ECO:0000313" key="2">
    <source>
        <dbReference type="EMBL" id="MCD8739058.1"/>
    </source>
</evidence>
<dbReference type="NCBIfam" id="NF047352">
    <property type="entry name" value="P_loop_sacsin"/>
    <property type="match status" value="1"/>
</dbReference>
<keyword evidence="3" id="KW-1185">Reference proteome</keyword>
<sequence>MEGLAAFIHSELTKRVIDYTNSPDYIIEHFQAEQRNIESYNGRQLLEMLQNADDASGPAKNKKALIRLDNNVLTISNNGEAFTKEGYRSLFYLHRSHKPMQKNKIGQKGLGFRSVLSWAEHVEIESGGSCVGFSERYATDFLQMLINKDPGLLPMLKSSTPNIGMAILRVPKLLEAEVTEPVYQTTIRLTLKPHVLKDVQDQIDTIISAETMLFLNHLDEIEIDSPGRSVIFSRRKKAGKVTVTTNDRREKKQDSKTWNVQYKSGKRKSKQYELSLAWTDGLDDTIGTLFSFFKTDVKLPFPGLVHGTFELTDDRNNLIIDTEGHNEFLIEQLAALLVVGAQKIAAEDKPSYKPLQLLNIDFEKVDKKLETLGLKSALRSRIKEHALFPTVNGKYIKVADEPVYCESPIPEILQGEGLDELLLSTTDATLASFVKSFFDFYYLLTSFTGFIADRLHQLSVAKIARLIHYVITNPNYKEDLRSPKFKLDDCPPFLPAEDMRAIPWTSRVFLPNGEKQAFTLPDEVKVAFLNNDVSNAFLQVFEVDDLSAVSSKLNVLGLHQYSFADICQLLIDHYHEDDKKQVQELHQYLFPIFKKELVPEPLTRRVRVVTAKGNTAWADDTYLGIEFGNALAQQLYAHDKNRLLGVFPSQQAANLSRHISYALWLGCLKMPKYRIVNLNWDDPNTEQYADFATRAFDFKKQIADYGTQFKDYSQFEQELRYLKHINVGQFDDMPRILAKVRPATLFLWLKEDDRLRKVLEDPFESSANARITFELKGKSSDRTVPHRQIRNYTKWLIAHTAWLPVESGRKAEPARCCLSKTITKQYSPYVEKPMLKTAQLAEQLSIAETVVETMLVSCGVHQEISTFGMDTLYDMLTSLPESDTAGSAAPALYREIIKNYDVNRLDASHAAYQQFLKNGKVLCHLGKQRLYVPVGEAFYIHTKSYGDNLLKRFPLINIDRKSGSIRVRKLFGVQPLEKITFQFRSAPTLHFLNNQFQEEFNHFKALVYVLRMDLDTRNDSHSRIKRMRVQLVTAIEATYQFKNGEPEDFELDAHEFVNLRTEFYLKISEDYRSLDDLRESIEFADALAEIFTAVLPVEEHRSFIRELYRVRRSRREELLLKELDENNNFKIVRARKILDIVDDLRLSFWQAFQLALPKPTKADIRDEQSLQRYFSKNLALDPALSVQLAEPEHYNNLTELETEELFYPLFQQFRVNFSIFNRHFSGIDFVHLFKDRLEDLKRIAAAEFNASLYEQLRTTTVNEQKKYFQTVDRYDHLGYDPADSYVSDMAIYFKALVSGQLKIDLSLKPSDFNANTLIADSINELLQNGVQFSEIFLLKKEVQSLLIFRQFQALMQLFEEFKSKEPETRTGEQGNGQRIKIGDKIIDFDNYVSLAEQALELVDLTKFKLKPSKTEAIETGGGPKGKSGGKSGSRKVIFGSAGEEQIGFVAELYAKYALQNRFGGDNVQWVSENAYRAEGKFSSEAGKGYDFEVTDHDRLRYIEVKAVMDVTSGFKMTDTEMAKALALPEKYDLLIIENILSGKPSFRYLRSPFRFKKEESLLDNPQFTVTNDNYIVRLRWAEPATG</sequence>
<name>A0ABS8U0M0_9SPHI</name>
<accession>A0ABS8U0M0</accession>
<dbReference type="SUPFAM" id="SSF55874">
    <property type="entry name" value="ATPase domain of HSP90 chaperone/DNA topoisomerase II/histidine kinase"/>
    <property type="match status" value="1"/>
</dbReference>
<dbReference type="InterPro" id="IPR024975">
    <property type="entry name" value="NOV_C"/>
</dbReference>
<proteinExistence type="predicted"/>
<comment type="caution">
    <text evidence="2">The sequence shown here is derived from an EMBL/GenBank/DDBJ whole genome shotgun (WGS) entry which is preliminary data.</text>
</comment>
<protein>
    <submittedName>
        <fullName evidence="2">DUF3883 domain-containing protein</fullName>
    </submittedName>
</protein>